<dbReference type="PROSITE" id="PS00194">
    <property type="entry name" value="THIOREDOXIN_1"/>
    <property type="match status" value="1"/>
</dbReference>
<dbReference type="InterPro" id="IPR017937">
    <property type="entry name" value="Thioredoxin_CS"/>
</dbReference>
<organism evidence="3 4">
    <name type="scientific">Paenibacillus tianjinensis</name>
    <dbReference type="NCBI Taxonomy" id="2810347"/>
    <lineage>
        <taxon>Bacteria</taxon>
        <taxon>Bacillati</taxon>
        <taxon>Bacillota</taxon>
        <taxon>Bacilli</taxon>
        <taxon>Bacillales</taxon>
        <taxon>Paenibacillaceae</taxon>
        <taxon>Paenibacillus</taxon>
    </lineage>
</organism>
<dbReference type="Proteomes" id="UP000663452">
    <property type="component" value="Chromosome"/>
</dbReference>
<gene>
    <name evidence="3" type="ORF">JRJ22_09775</name>
</gene>
<dbReference type="PANTHER" id="PTHR42852">
    <property type="entry name" value="THIOL:DISULFIDE INTERCHANGE PROTEIN DSBE"/>
    <property type="match status" value="1"/>
</dbReference>
<name>A0ABX7LHH9_9BACL</name>
<dbReference type="PANTHER" id="PTHR42852:SF17">
    <property type="entry name" value="THIOREDOXIN-LIKE PROTEIN HI_1115"/>
    <property type="match status" value="1"/>
</dbReference>
<dbReference type="InterPro" id="IPR013766">
    <property type="entry name" value="Thioredoxin_domain"/>
</dbReference>
<dbReference type="InterPro" id="IPR050553">
    <property type="entry name" value="Thioredoxin_ResA/DsbE_sf"/>
</dbReference>
<evidence type="ECO:0000313" key="3">
    <source>
        <dbReference type="EMBL" id="QSF46818.1"/>
    </source>
</evidence>
<proteinExistence type="predicted"/>
<reference evidence="3 4" key="1">
    <citation type="submission" date="2021-02" db="EMBL/GenBank/DDBJ databases">
        <title>Paenibacillus tianjinensis sp. nov.</title>
        <authorList>
            <person name="Liu H."/>
        </authorList>
    </citation>
    <scope>NUCLEOTIDE SEQUENCE [LARGE SCALE GENOMIC DNA]</scope>
    <source>
        <strain evidence="3 4">TB2019</strain>
    </source>
</reference>
<keyword evidence="1" id="KW-1015">Disulfide bond</keyword>
<sequence length="188" mass="20614">MRAVNKRNLTVVALIVFLVVLAIEHRFKTEPETVPVIEQQASASASGAGAGLAAPAFSLEDSTGNVYQVGGPRQKALIVNFWASWCEPCQLEAPELNKMALKYKDVLDIYGINVTSQDYKPNAERFIRKYMLAFPVMFDSKGTVFDKYQGQVFPTNVLIDKNGVIAEVVLGALTAEELEKKIISLTGS</sequence>
<dbReference type="PROSITE" id="PS51352">
    <property type="entry name" value="THIOREDOXIN_2"/>
    <property type="match status" value="1"/>
</dbReference>
<dbReference type="EMBL" id="CP070969">
    <property type="protein sequence ID" value="QSF46818.1"/>
    <property type="molecule type" value="Genomic_DNA"/>
</dbReference>
<dbReference type="Gene3D" id="3.40.30.10">
    <property type="entry name" value="Glutaredoxin"/>
    <property type="match status" value="1"/>
</dbReference>
<feature type="domain" description="Thioredoxin" evidence="2">
    <location>
        <begin position="48"/>
        <end position="187"/>
    </location>
</feature>
<keyword evidence="4" id="KW-1185">Reference proteome</keyword>
<evidence type="ECO:0000256" key="1">
    <source>
        <dbReference type="ARBA" id="ARBA00023157"/>
    </source>
</evidence>
<dbReference type="InterPro" id="IPR000866">
    <property type="entry name" value="AhpC/TSA"/>
</dbReference>
<dbReference type="RefSeq" id="WP_206104273.1">
    <property type="nucleotide sequence ID" value="NZ_CP070969.1"/>
</dbReference>
<evidence type="ECO:0000259" key="2">
    <source>
        <dbReference type="PROSITE" id="PS51352"/>
    </source>
</evidence>
<evidence type="ECO:0000313" key="4">
    <source>
        <dbReference type="Proteomes" id="UP000663452"/>
    </source>
</evidence>
<dbReference type="CDD" id="cd02966">
    <property type="entry name" value="TlpA_like_family"/>
    <property type="match status" value="1"/>
</dbReference>
<dbReference type="Pfam" id="PF00578">
    <property type="entry name" value="AhpC-TSA"/>
    <property type="match status" value="1"/>
</dbReference>
<accession>A0ABX7LHH9</accession>
<protein>
    <submittedName>
        <fullName evidence="3">TlpA family protein disulfide reductase</fullName>
    </submittedName>
</protein>
<dbReference type="InterPro" id="IPR036249">
    <property type="entry name" value="Thioredoxin-like_sf"/>
</dbReference>
<dbReference type="SUPFAM" id="SSF52833">
    <property type="entry name" value="Thioredoxin-like"/>
    <property type="match status" value="1"/>
</dbReference>